<dbReference type="SUPFAM" id="SSF48019">
    <property type="entry name" value="post-AAA+ oligomerization domain-like"/>
    <property type="match status" value="1"/>
</dbReference>
<dbReference type="PANTHER" id="PTHR13779">
    <property type="entry name" value="WERNER HELICASE-INTERACTING PROTEIN 1 FAMILY MEMBER"/>
    <property type="match status" value="1"/>
</dbReference>
<evidence type="ECO:0000259" key="6">
    <source>
        <dbReference type="SMART" id="SM00382"/>
    </source>
</evidence>
<dbReference type="Gene3D" id="1.20.272.10">
    <property type="match status" value="1"/>
</dbReference>
<dbReference type="CDD" id="cd00009">
    <property type="entry name" value="AAA"/>
    <property type="match status" value="1"/>
</dbReference>
<evidence type="ECO:0000256" key="1">
    <source>
        <dbReference type="ARBA" id="ARBA00002393"/>
    </source>
</evidence>
<keyword evidence="4" id="KW-0547">Nucleotide-binding</keyword>
<dbReference type="InterPro" id="IPR032423">
    <property type="entry name" value="AAA_assoc_2"/>
</dbReference>
<comment type="function">
    <text evidence="1">DNA-dependent ATPase that plays important roles in cellular responses to stalled DNA replication processes.</text>
</comment>
<evidence type="ECO:0000256" key="2">
    <source>
        <dbReference type="ARBA" id="ARBA00008959"/>
    </source>
</evidence>
<dbReference type="RefSeq" id="WP_346583713.1">
    <property type="nucleotide sequence ID" value="NZ_JBDJNQ010000027.1"/>
</dbReference>
<organism evidence="7 8">
    <name type="scientific">Sphingobacterium kitahiroshimense</name>
    <dbReference type="NCBI Taxonomy" id="470446"/>
    <lineage>
        <taxon>Bacteria</taxon>
        <taxon>Pseudomonadati</taxon>
        <taxon>Bacteroidota</taxon>
        <taxon>Sphingobacteriia</taxon>
        <taxon>Sphingobacteriales</taxon>
        <taxon>Sphingobacteriaceae</taxon>
        <taxon>Sphingobacterium</taxon>
    </lineage>
</organism>
<evidence type="ECO:0000256" key="4">
    <source>
        <dbReference type="ARBA" id="ARBA00022741"/>
    </source>
</evidence>
<dbReference type="Gene3D" id="1.10.8.60">
    <property type="match status" value="1"/>
</dbReference>
<comment type="similarity">
    <text evidence="2">Belongs to the AAA ATPase family. RarA/MGS1/WRNIP1 subfamily.</text>
</comment>
<dbReference type="Gene3D" id="3.40.50.300">
    <property type="entry name" value="P-loop containing nucleotide triphosphate hydrolases"/>
    <property type="match status" value="1"/>
</dbReference>
<dbReference type="SMART" id="SM00382">
    <property type="entry name" value="AAA"/>
    <property type="match status" value="1"/>
</dbReference>
<keyword evidence="5" id="KW-0067">ATP-binding</keyword>
<protein>
    <recommendedName>
        <fullName evidence="3">Replication-associated recombination protein A</fullName>
    </recommendedName>
</protein>
<name>A0ABV0C167_9SPHI</name>
<dbReference type="Pfam" id="PF16193">
    <property type="entry name" value="AAA_assoc_2"/>
    <property type="match status" value="1"/>
</dbReference>
<accession>A0ABV0C167</accession>
<dbReference type="CDD" id="cd18139">
    <property type="entry name" value="HLD_clamp_RarA"/>
    <property type="match status" value="1"/>
</dbReference>
<dbReference type="InterPro" id="IPR008921">
    <property type="entry name" value="DNA_pol3_clamp-load_cplx_C"/>
</dbReference>
<dbReference type="Proteomes" id="UP001409291">
    <property type="component" value="Unassembled WGS sequence"/>
</dbReference>
<dbReference type="InterPro" id="IPR051314">
    <property type="entry name" value="AAA_ATPase_RarA/MGS1/WRNIP1"/>
</dbReference>
<evidence type="ECO:0000313" key="7">
    <source>
        <dbReference type="EMBL" id="MEN5380765.1"/>
    </source>
</evidence>
<dbReference type="InterPro" id="IPR027417">
    <property type="entry name" value="P-loop_NTPase"/>
</dbReference>
<dbReference type="InterPro" id="IPR003593">
    <property type="entry name" value="AAA+_ATPase"/>
</dbReference>
<comment type="caution">
    <text evidence="7">The sequence shown here is derived from an EMBL/GenBank/DDBJ whole genome shotgun (WGS) entry which is preliminary data.</text>
</comment>
<proteinExistence type="inferred from homology"/>
<reference evidence="7 8" key="1">
    <citation type="submission" date="2024-04" db="EMBL/GenBank/DDBJ databases">
        <title>WGS of bacteria from Torrens River.</title>
        <authorList>
            <person name="Wyrsch E.R."/>
            <person name="Drigo B."/>
        </authorList>
    </citation>
    <scope>NUCLEOTIDE SEQUENCE [LARGE SCALE GENOMIC DNA]</scope>
    <source>
        <strain evidence="7 8">TWI391</strain>
    </source>
</reference>
<dbReference type="Gene3D" id="1.10.3710.10">
    <property type="entry name" value="DNA polymerase III clamp loader subunits, C-terminal domain"/>
    <property type="match status" value="1"/>
</dbReference>
<dbReference type="Pfam" id="PF00004">
    <property type="entry name" value="AAA"/>
    <property type="match status" value="1"/>
</dbReference>
<feature type="domain" description="AAA+ ATPase" evidence="6">
    <location>
        <begin position="40"/>
        <end position="166"/>
    </location>
</feature>
<evidence type="ECO:0000256" key="5">
    <source>
        <dbReference type="ARBA" id="ARBA00022840"/>
    </source>
</evidence>
<evidence type="ECO:0000313" key="8">
    <source>
        <dbReference type="Proteomes" id="UP001409291"/>
    </source>
</evidence>
<dbReference type="InterPro" id="IPR003959">
    <property type="entry name" value="ATPase_AAA_core"/>
</dbReference>
<evidence type="ECO:0000256" key="3">
    <source>
        <dbReference type="ARBA" id="ARBA00020776"/>
    </source>
</evidence>
<sequence length="435" mass="48790">MATRIPLAERMRPKKLEDYVGQQHIIGHDAVLYHAIQQKNIPSMLLWGPPGVGKTSLALLMAKELGRPFFSLSAIQAGVKDIREVIDKAERLMNLNQEQAAMNFNQEQPILFIDEIHRFSKSQQDSLLGAVERGLVTLIGATTENPSFEVISALLSRCQVYVLEHLSSEDLIGLVEKSLHEDEYLKALNIEIEEYEAILRLSGGDARKLLNVLELVSNAAVLHHEPITNAFVLKQVQQNMAIYDKKGEQHYDIISAFIKSIRGSDPNAAIYWLARMIEGGEDPSFIARRLLILASEDIGNANPNALLLANTCFQAVNVIGWPESRIILAQAVTYLASSPKSNASYEAINKAQAIVKQTGDLSVPLHLRNAPTKLMKELNYGAEYKYAHAYPGNFVLQEFLPDQLSGMTLYDPGKNPQEEKLRQGLRDKWKEKYRY</sequence>
<gene>
    <name evidence="7" type="ORF">ABE541_26115</name>
</gene>
<dbReference type="SUPFAM" id="SSF52540">
    <property type="entry name" value="P-loop containing nucleoside triphosphate hydrolases"/>
    <property type="match status" value="1"/>
</dbReference>
<keyword evidence="8" id="KW-1185">Reference proteome</keyword>
<dbReference type="Pfam" id="PF12002">
    <property type="entry name" value="MgsA_C"/>
    <property type="match status" value="1"/>
</dbReference>
<dbReference type="InterPro" id="IPR021886">
    <property type="entry name" value="MgsA_C"/>
</dbReference>
<dbReference type="PANTHER" id="PTHR13779:SF7">
    <property type="entry name" value="ATPASE WRNIP1"/>
    <property type="match status" value="1"/>
</dbReference>
<dbReference type="EMBL" id="JBDJNQ010000027">
    <property type="protein sequence ID" value="MEN5380765.1"/>
    <property type="molecule type" value="Genomic_DNA"/>
</dbReference>